<feature type="non-terminal residue" evidence="1">
    <location>
        <position position="1"/>
    </location>
</feature>
<dbReference type="AlphaFoldDB" id="A0A371HSQ3"/>
<protein>
    <submittedName>
        <fullName evidence="1">Uncharacterized protein</fullName>
    </submittedName>
</protein>
<gene>
    <name evidence="1" type="ORF">CR513_10285</name>
</gene>
<comment type="caution">
    <text evidence="1">The sequence shown here is derived from an EMBL/GenBank/DDBJ whole genome shotgun (WGS) entry which is preliminary data.</text>
</comment>
<accession>A0A371HSQ3</accession>
<evidence type="ECO:0000313" key="1">
    <source>
        <dbReference type="EMBL" id="RDY05830.1"/>
    </source>
</evidence>
<name>A0A371HSQ3_MUCPR</name>
<dbReference type="EMBL" id="QJKJ01001805">
    <property type="protein sequence ID" value="RDY05830.1"/>
    <property type="molecule type" value="Genomic_DNA"/>
</dbReference>
<dbReference type="Proteomes" id="UP000257109">
    <property type="component" value="Unassembled WGS sequence"/>
</dbReference>
<proteinExistence type="predicted"/>
<sequence>MKGKSCQLVKPVLSLYIYLLYTVKWKSQFTVRGIQLLSVAFKNKIIANLEITRKALRIGTALSPLRRRKAKESQTKVVLYNFGLAANYCKWIVNLERQYKLVAFTQNLTDS</sequence>
<evidence type="ECO:0000313" key="2">
    <source>
        <dbReference type="Proteomes" id="UP000257109"/>
    </source>
</evidence>
<organism evidence="1 2">
    <name type="scientific">Mucuna pruriens</name>
    <name type="common">Velvet bean</name>
    <name type="synonym">Dolichos pruriens</name>
    <dbReference type="NCBI Taxonomy" id="157652"/>
    <lineage>
        <taxon>Eukaryota</taxon>
        <taxon>Viridiplantae</taxon>
        <taxon>Streptophyta</taxon>
        <taxon>Embryophyta</taxon>
        <taxon>Tracheophyta</taxon>
        <taxon>Spermatophyta</taxon>
        <taxon>Magnoliopsida</taxon>
        <taxon>eudicotyledons</taxon>
        <taxon>Gunneridae</taxon>
        <taxon>Pentapetalae</taxon>
        <taxon>rosids</taxon>
        <taxon>fabids</taxon>
        <taxon>Fabales</taxon>
        <taxon>Fabaceae</taxon>
        <taxon>Papilionoideae</taxon>
        <taxon>50 kb inversion clade</taxon>
        <taxon>NPAAA clade</taxon>
        <taxon>indigoferoid/millettioid clade</taxon>
        <taxon>Phaseoleae</taxon>
        <taxon>Mucuna</taxon>
    </lineage>
</organism>
<reference evidence="1" key="1">
    <citation type="submission" date="2018-05" db="EMBL/GenBank/DDBJ databases">
        <title>Draft genome of Mucuna pruriens seed.</title>
        <authorList>
            <person name="Nnadi N.E."/>
            <person name="Vos R."/>
            <person name="Hasami M.H."/>
            <person name="Devisetty U.K."/>
            <person name="Aguiy J.C."/>
        </authorList>
    </citation>
    <scope>NUCLEOTIDE SEQUENCE [LARGE SCALE GENOMIC DNA]</scope>
    <source>
        <strain evidence="1">JCA_2017</strain>
    </source>
</reference>
<keyword evidence="2" id="KW-1185">Reference proteome</keyword>